<dbReference type="CDD" id="cd08249">
    <property type="entry name" value="enoyl_reductase_like"/>
    <property type="match status" value="1"/>
</dbReference>
<keyword evidence="2" id="KW-0521">NADP</keyword>
<dbReference type="Pfam" id="PF00107">
    <property type="entry name" value="ADH_zinc_N"/>
    <property type="match status" value="1"/>
</dbReference>
<evidence type="ECO:0000256" key="2">
    <source>
        <dbReference type="ARBA" id="ARBA00022857"/>
    </source>
</evidence>
<dbReference type="GO" id="GO:0016651">
    <property type="term" value="F:oxidoreductase activity, acting on NAD(P)H"/>
    <property type="evidence" value="ECO:0007669"/>
    <property type="project" value="InterPro"/>
</dbReference>
<dbReference type="SUPFAM" id="SSF50129">
    <property type="entry name" value="GroES-like"/>
    <property type="match status" value="1"/>
</dbReference>
<evidence type="ECO:0000259" key="4">
    <source>
        <dbReference type="SMART" id="SM00829"/>
    </source>
</evidence>
<dbReference type="EMBL" id="JAWHQM010000096">
    <property type="protein sequence ID" value="KAK5637186.1"/>
    <property type="molecule type" value="Genomic_DNA"/>
</dbReference>
<proteinExistence type="inferred from homology"/>
<dbReference type="Gene3D" id="3.40.50.720">
    <property type="entry name" value="NAD(P)-binding Rossmann-like Domain"/>
    <property type="match status" value="1"/>
</dbReference>
<dbReference type="Proteomes" id="UP001305414">
    <property type="component" value="Unassembled WGS sequence"/>
</dbReference>
<keyword evidence="6" id="KW-1185">Reference proteome</keyword>
<dbReference type="InterPro" id="IPR013154">
    <property type="entry name" value="ADH-like_N"/>
</dbReference>
<dbReference type="InterPro" id="IPR013149">
    <property type="entry name" value="ADH-like_C"/>
</dbReference>
<dbReference type="InterPro" id="IPR011032">
    <property type="entry name" value="GroES-like_sf"/>
</dbReference>
<accession>A0AAN7V284</accession>
<protein>
    <recommendedName>
        <fullName evidence="4">Enoyl reductase (ER) domain-containing protein</fullName>
    </recommendedName>
</protein>
<gene>
    <name evidence="5" type="ORF">RRF57_012898</name>
</gene>
<sequence length="355" mass="37790">MTYIQRRALVTSEGMGLELVERTDLFDLEPDMMTCRVLAVALNPGDAKSSDYTASRGSVAGFDFAGEVLQVGSGVTRFKYGDRIAGFAFGYNPDNKLTGAFADIVLAVEGFALMLPPQWTFEEGATLGTSICTIGFALTHYLGVSMPAGDERVGHHSQGDHILISGGATATGLVATQLLSLAGFQVVATCSPSSATLVKSFGAIATFDYRSAACGAEIRAFTADNLVRVLDCVSSAETMSMCYAAISSRGGHYVGLNPLSARIKYTRRDIKAEWVMALAMFGLPVRLGGDFGRPATPSLRGLGTRIFCAAEDLLAEDRLKAPRLQIRVGGLPAIREGLEDMRKGRTDGVKLVYTV</sequence>
<comment type="caution">
    <text evidence="5">The sequence shown here is derived from an EMBL/GenBank/DDBJ whole genome shotgun (WGS) entry which is preliminary data.</text>
</comment>
<dbReference type="PANTHER" id="PTHR45348">
    <property type="entry name" value="HYPOTHETICAL OXIDOREDUCTASE (EUROFUNG)"/>
    <property type="match status" value="1"/>
</dbReference>
<dbReference type="Pfam" id="PF08240">
    <property type="entry name" value="ADH_N"/>
    <property type="match status" value="1"/>
</dbReference>
<feature type="domain" description="Enoyl reductase (ER)" evidence="4">
    <location>
        <begin position="14"/>
        <end position="352"/>
    </location>
</feature>
<dbReference type="InterPro" id="IPR036291">
    <property type="entry name" value="NAD(P)-bd_dom_sf"/>
</dbReference>
<dbReference type="SMART" id="SM00829">
    <property type="entry name" value="PKS_ER"/>
    <property type="match status" value="1"/>
</dbReference>
<dbReference type="PANTHER" id="PTHR45348:SF6">
    <property type="entry name" value="TRANS-ENOYL REDUCTASE APDC"/>
    <property type="match status" value="1"/>
</dbReference>
<comment type="similarity">
    <text evidence="1">Belongs to the zinc-containing alcohol dehydrogenase family.</text>
</comment>
<evidence type="ECO:0000313" key="6">
    <source>
        <dbReference type="Proteomes" id="UP001305414"/>
    </source>
</evidence>
<evidence type="ECO:0000256" key="3">
    <source>
        <dbReference type="ARBA" id="ARBA00023002"/>
    </source>
</evidence>
<dbReference type="Gene3D" id="3.90.180.10">
    <property type="entry name" value="Medium-chain alcohol dehydrogenases, catalytic domain"/>
    <property type="match status" value="1"/>
</dbReference>
<keyword evidence="3" id="KW-0560">Oxidoreductase</keyword>
<dbReference type="SUPFAM" id="SSF51735">
    <property type="entry name" value="NAD(P)-binding Rossmann-fold domains"/>
    <property type="match status" value="1"/>
</dbReference>
<evidence type="ECO:0000313" key="5">
    <source>
        <dbReference type="EMBL" id="KAK5637186.1"/>
    </source>
</evidence>
<dbReference type="InterPro" id="IPR047122">
    <property type="entry name" value="Trans-enoyl_RdTase-like"/>
</dbReference>
<dbReference type="InterPro" id="IPR020843">
    <property type="entry name" value="ER"/>
</dbReference>
<name>A0AAN7V284_9PEZI</name>
<dbReference type="AlphaFoldDB" id="A0AAN7V284"/>
<reference evidence="5 6" key="1">
    <citation type="submission" date="2023-10" db="EMBL/GenBank/DDBJ databases">
        <title>Draft genome sequence of Xylaria bambusicola isolate GMP-LS, the root and basal stem rot pathogen of sugarcane in Indonesia.</title>
        <authorList>
            <person name="Selvaraj P."/>
            <person name="Muralishankar V."/>
            <person name="Muruganantham S."/>
            <person name="Sp S."/>
            <person name="Haryani S."/>
            <person name="Lau K.J.X."/>
            <person name="Naqvi N.I."/>
        </authorList>
    </citation>
    <scope>NUCLEOTIDE SEQUENCE [LARGE SCALE GENOMIC DNA]</scope>
    <source>
        <strain evidence="5">GMP-LS</strain>
    </source>
</reference>
<evidence type="ECO:0000256" key="1">
    <source>
        <dbReference type="ARBA" id="ARBA00008072"/>
    </source>
</evidence>
<organism evidence="5 6">
    <name type="scientific">Xylaria bambusicola</name>
    <dbReference type="NCBI Taxonomy" id="326684"/>
    <lineage>
        <taxon>Eukaryota</taxon>
        <taxon>Fungi</taxon>
        <taxon>Dikarya</taxon>
        <taxon>Ascomycota</taxon>
        <taxon>Pezizomycotina</taxon>
        <taxon>Sordariomycetes</taxon>
        <taxon>Xylariomycetidae</taxon>
        <taxon>Xylariales</taxon>
        <taxon>Xylariaceae</taxon>
        <taxon>Xylaria</taxon>
    </lineage>
</organism>